<protein>
    <recommendedName>
        <fullName evidence="7">26S proteasome non-ATPase regulatory subunit 9</fullName>
    </recommendedName>
</protein>
<evidence type="ECO:0000313" key="6">
    <source>
        <dbReference type="Proteomes" id="UP000594262"/>
    </source>
</evidence>
<dbReference type="SUPFAM" id="SSF50156">
    <property type="entry name" value="PDZ domain-like"/>
    <property type="match status" value="1"/>
</dbReference>
<dbReference type="Pfam" id="PF17820">
    <property type="entry name" value="PDZ_6"/>
    <property type="match status" value="1"/>
</dbReference>
<dbReference type="GeneID" id="136805196"/>
<dbReference type="OrthoDB" id="72325at2759"/>
<evidence type="ECO:0000259" key="4">
    <source>
        <dbReference type="Pfam" id="PF18265"/>
    </source>
</evidence>
<dbReference type="Proteomes" id="UP000594262">
    <property type="component" value="Unplaced"/>
</dbReference>
<evidence type="ECO:0000256" key="1">
    <source>
        <dbReference type="ARBA" id="ARBA00005256"/>
    </source>
</evidence>
<feature type="domain" description="PDZ" evidence="3">
    <location>
        <begin position="114"/>
        <end position="169"/>
    </location>
</feature>
<dbReference type="Gene3D" id="6.10.140.1710">
    <property type="match status" value="1"/>
</dbReference>
<evidence type="ECO:0000256" key="2">
    <source>
        <dbReference type="ARBA" id="ARBA00023186"/>
    </source>
</evidence>
<organism evidence="5 6">
    <name type="scientific">Clytia hemisphaerica</name>
    <dbReference type="NCBI Taxonomy" id="252671"/>
    <lineage>
        <taxon>Eukaryota</taxon>
        <taxon>Metazoa</taxon>
        <taxon>Cnidaria</taxon>
        <taxon>Hydrozoa</taxon>
        <taxon>Hydroidolina</taxon>
        <taxon>Leptothecata</taxon>
        <taxon>Obeliida</taxon>
        <taxon>Clytiidae</taxon>
        <taxon>Clytia</taxon>
    </lineage>
</organism>
<proteinExistence type="inferred from homology"/>
<sequence>MATIKEVKDLVQQKVEVERELDELHSALESHGSNMTDELVDPEGYPRADIDVLTVRKTRVRIIYLQSDLKQLLGKIEKGLYKIHADEREKMKTGESAPPNVNTTDQNAEPFLKIDLVSEGSPAEKAGLKLDDLIVRFGSLTCENYTGLQMIGSLVQHSKEKNIEIAVKRNGKLSNLILTPSTWSGRGLLGCNIVLYKK</sequence>
<dbReference type="Gene3D" id="2.30.42.10">
    <property type="match status" value="1"/>
</dbReference>
<dbReference type="GO" id="GO:0070682">
    <property type="term" value="P:proteasome regulatory particle assembly"/>
    <property type="evidence" value="ECO:0007669"/>
    <property type="project" value="InterPro"/>
</dbReference>
<dbReference type="RefSeq" id="XP_066917861.1">
    <property type="nucleotide sequence ID" value="XM_067061760.1"/>
</dbReference>
<evidence type="ECO:0000313" key="5">
    <source>
        <dbReference type="EnsemblMetazoa" id="CLYHEMP020136.1"/>
    </source>
</evidence>
<dbReference type="Pfam" id="PF18265">
    <property type="entry name" value="Nas2_N"/>
    <property type="match status" value="1"/>
</dbReference>
<comment type="similarity">
    <text evidence="1">Belongs to the proteasome subunit p27 family.</text>
</comment>
<dbReference type="InterPro" id="IPR035269">
    <property type="entry name" value="PSMD9"/>
</dbReference>
<accession>A0A7M5X9X7</accession>
<dbReference type="InterPro" id="IPR041489">
    <property type="entry name" value="PDZ_6"/>
</dbReference>
<dbReference type="PANTHER" id="PTHR12651">
    <property type="entry name" value="26S PROTEASOME NON-ATPASE REGULATORY SUBUNIT 9"/>
    <property type="match status" value="1"/>
</dbReference>
<dbReference type="InterPro" id="IPR036034">
    <property type="entry name" value="PDZ_sf"/>
</dbReference>
<name>A0A7M5X9X7_9CNID</name>
<dbReference type="GO" id="GO:0005737">
    <property type="term" value="C:cytoplasm"/>
    <property type="evidence" value="ECO:0007669"/>
    <property type="project" value="TreeGrafter"/>
</dbReference>
<dbReference type="PANTHER" id="PTHR12651:SF1">
    <property type="entry name" value="26S PROTEASOME NON-ATPASE REGULATORY SUBUNIT 9"/>
    <property type="match status" value="1"/>
</dbReference>
<dbReference type="InterPro" id="IPR040815">
    <property type="entry name" value="Nas2_N"/>
</dbReference>
<keyword evidence="2" id="KW-0143">Chaperone</keyword>
<evidence type="ECO:0000259" key="3">
    <source>
        <dbReference type="Pfam" id="PF17820"/>
    </source>
</evidence>
<dbReference type="GO" id="GO:0005634">
    <property type="term" value="C:nucleus"/>
    <property type="evidence" value="ECO:0007669"/>
    <property type="project" value="TreeGrafter"/>
</dbReference>
<feature type="domain" description="Nas2 N-terminal" evidence="4">
    <location>
        <begin position="7"/>
        <end position="85"/>
    </location>
</feature>
<reference evidence="5" key="1">
    <citation type="submission" date="2021-01" db="UniProtKB">
        <authorList>
            <consortium name="EnsemblMetazoa"/>
        </authorList>
    </citation>
    <scope>IDENTIFICATION</scope>
</reference>
<keyword evidence="6" id="KW-1185">Reference proteome</keyword>
<dbReference type="FunFam" id="2.30.42.10:FF:000107">
    <property type="entry name" value="26S proteasome non-ATPase regulatory subunit 9"/>
    <property type="match status" value="1"/>
</dbReference>
<dbReference type="EnsemblMetazoa" id="CLYHEMT020136.1">
    <property type="protein sequence ID" value="CLYHEMP020136.1"/>
    <property type="gene ID" value="CLYHEMG020136"/>
</dbReference>
<evidence type="ECO:0008006" key="7">
    <source>
        <dbReference type="Google" id="ProtNLM"/>
    </source>
</evidence>
<dbReference type="AlphaFoldDB" id="A0A7M5X9X7"/>